<name>A0A6B3S009_9RHOB</name>
<evidence type="ECO:0000313" key="1">
    <source>
        <dbReference type="EMBL" id="NEX48669.1"/>
    </source>
</evidence>
<dbReference type="Proteomes" id="UP000481421">
    <property type="component" value="Unassembled WGS sequence"/>
</dbReference>
<dbReference type="AlphaFoldDB" id="A0A6B3S009"/>
<comment type="caution">
    <text evidence="1">The sequence shown here is derived from an EMBL/GenBank/DDBJ whole genome shotgun (WGS) entry which is preliminary data.</text>
</comment>
<gene>
    <name evidence="1" type="ORF">G3572_20950</name>
</gene>
<dbReference type="RefSeq" id="WP_164615519.1">
    <property type="nucleotide sequence ID" value="NZ_JAAIKE010000015.1"/>
</dbReference>
<keyword evidence="2" id="KW-1185">Reference proteome</keyword>
<sequence>MATIGEAHIYLAEEFEVPVAAVKNIGLRLLDHGLRDKSPRGAGAAQITAKDLTYHAIPLICGIGPKETPHVMGALGDLDLIGAEVWKVDPDIGFMLGQGSVDLTASQLLTSNGGAFAAIEVNQLLQRLPLAAKFDDTFAAILEKLAGPDDPLLEFLEVDIFPTRPAAGIRARVAPSEGGSGSVFYNVSFLGPKEKRSKRRDRAISQIPKELLVDLAKLIAPPKD</sequence>
<reference evidence="1 2" key="1">
    <citation type="submission" date="2020-02" db="EMBL/GenBank/DDBJ databases">
        <title>Rhodobacter algicola sp. nov., isolated from microalga culture.</title>
        <authorList>
            <person name="Park C.-Y."/>
        </authorList>
    </citation>
    <scope>NUCLEOTIDE SEQUENCE [LARGE SCALE GENOMIC DNA]</scope>
    <source>
        <strain evidence="1 2">ETT8</strain>
    </source>
</reference>
<protein>
    <submittedName>
        <fullName evidence="1">Uncharacterized protein</fullName>
    </submittedName>
</protein>
<evidence type="ECO:0000313" key="2">
    <source>
        <dbReference type="Proteomes" id="UP000481421"/>
    </source>
</evidence>
<organism evidence="1 2">
    <name type="scientific">Pseudotabrizicola algicola</name>
    <dbReference type="NCBI Taxonomy" id="2709381"/>
    <lineage>
        <taxon>Bacteria</taxon>
        <taxon>Pseudomonadati</taxon>
        <taxon>Pseudomonadota</taxon>
        <taxon>Alphaproteobacteria</taxon>
        <taxon>Rhodobacterales</taxon>
        <taxon>Paracoccaceae</taxon>
        <taxon>Pseudotabrizicola</taxon>
    </lineage>
</organism>
<dbReference type="EMBL" id="JAAIKE010000015">
    <property type="protein sequence ID" value="NEX48669.1"/>
    <property type="molecule type" value="Genomic_DNA"/>
</dbReference>
<accession>A0A6B3S009</accession>
<proteinExistence type="predicted"/>